<feature type="compositionally biased region" description="Low complexity" evidence="1">
    <location>
        <begin position="23"/>
        <end position="49"/>
    </location>
</feature>
<evidence type="ECO:0000313" key="2">
    <source>
        <dbReference type="EMBL" id="KAK8941854.1"/>
    </source>
</evidence>
<gene>
    <name evidence="2" type="ORF">KSP40_PGU018174</name>
</gene>
<protein>
    <submittedName>
        <fullName evidence="2">Uncharacterized protein</fullName>
    </submittedName>
</protein>
<keyword evidence="3" id="KW-1185">Reference proteome</keyword>
<sequence length="96" mass="9914">MAAINPLLCSTSAHNLLPPPPRNSSLVGRRSLLRSPFMSSVDNSSPSSSILGLDRAPLIVSSDTQSSEPPSTAGGRQSSSFPSEKELAASIVPSPL</sequence>
<dbReference type="EMBL" id="JBBWWR010000019">
    <property type="protein sequence ID" value="KAK8941854.1"/>
    <property type="molecule type" value="Genomic_DNA"/>
</dbReference>
<comment type="caution">
    <text evidence="2">The sequence shown here is derived from an EMBL/GenBank/DDBJ whole genome shotgun (WGS) entry which is preliminary data.</text>
</comment>
<proteinExistence type="predicted"/>
<feature type="region of interest" description="Disordered" evidence="1">
    <location>
        <begin position="1"/>
        <end position="96"/>
    </location>
</feature>
<evidence type="ECO:0000256" key="1">
    <source>
        <dbReference type="SAM" id="MobiDB-lite"/>
    </source>
</evidence>
<accession>A0ABR2LI63</accession>
<feature type="compositionally biased region" description="Polar residues" evidence="1">
    <location>
        <begin position="61"/>
        <end position="82"/>
    </location>
</feature>
<reference evidence="2 3" key="1">
    <citation type="journal article" date="2022" name="Nat. Plants">
        <title>Genomes of leafy and leafless Platanthera orchids illuminate the evolution of mycoheterotrophy.</title>
        <authorList>
            <person name="Li M.H."/>
            <person name="Liu K.W."/>
            <person name="Li Z."/>
            <person name="Lu H.C."/>
            <person name="Ye Q.L."/>
            <person name="Zhang D."/>
            <person name="Wang J.Y."/>
            <person name="Li Y.F."/>
            <person name="Zhong Z.M."/>
            <person name="Liu X."/>
            <person name="Yu X."/>
            <person name="Liu D.K."/>
            <person name="Tu X.D."/>
            <person name="Liu B."/>
            <person name="Hao Y."/>
            <person name="Liao X.Y."/>
            <person name="Jiang Y.T."/>
            <person name="Sun W.H."/>
            <person name="Chen J."/>
            <person name="Chen Y.Q."/>
            <person name="Ai Y."/>
            <person name="Zhai J.W."/>
            <person name="Wu S.S."/>
            <person name="Zhou Z."/>
            <person name="Hsiao Y.Y."/>
            <person name="Wu W.L."/>
            <person name="Chen Y.Y."/>
            <person name="Lin Y.F."/>
            <person name="Hsu J.L."/>
            <person name="Li C.Y."/>
            <person name="Wang Z.W."/>
            <person name="Zhao X."/>
            <person name="Zhong W.Y."/>
            <person name="Ma X.K."/>
            <person name="Ma L."/>
            <person name="Huang J."/>
            <person name="Chen G.Z."/>
            <person name="Huang M.Z."/>
            <person name="Huang L."/>
            <person name="Peng D.H."/>
            <person name="Luo Y.B."/>
            <person name="Zou S.Q."/>
            <person name="Chen S.P."/>
            <person name="Lan S."/>
            <person name="Tsai W.C."/>
            <person name="Van de Peer Y."/>
            <person name="Liu Z.J."/>
        </authorList>
    </citation>
    <scope>NUCLEOTIDE SEQUENCE [LARGE SCALE GENOMIC DNA]</scope>
    <source>
        <strain evidence="2">Lor288</strain>
    </source>
</reference>
<evidence type="ECO:0000313" key="3">
    <source>
        <dbReference type="Proteomes" id="UP001412067"/>
    </source>
</evidence>
<organism evidence="2 3">
    <name type="scientific">Platanthera guangdongensis</name>
    <dbReference type="NCBI Taxonomy" id="2320717"/>
    <lineage>
        <taxon>Eukaryota</taxon>
        <taxon>Viridiplantae</taxon>
        <taxon>Streptophyta</taxon>
        <taxon>Embryophyta</taxon>
        <taxon>Tracheophyta</taxon>
        <taxon>Spermatophyta</taxon>
        <taxon>Magnoliopsida</taxon>
        <taxon>Liliopsida</taxon>
        <taxon>Asparagales</taxon>
        <taxon>Orchidaceae</taxon>
        <taxon>Orchidoideae</taxon>
        <taxon>Orchideae</taxon>
        <taxon>Orchidinae</taxon>
        <taxon>Platanthera</taxon>
    </lineage>
</organism>
<dbReference type="Proteomes" id="UP001412067">
    <property type="component" value="Unassembled WGS sequence"/>
</dbReference>
<name>A0ABR2LI63_9ASPA</name>